<dbReference type="Proteomes" id="UP001607302">
    <property type="component" value="Unassembled WGS sequence"/>
</dbReference>
<comment type="caution">
    <text evidence="1">The sequence shown here is derived from an EMBL/GenBank/DDBJ whole genome shotgun (WGS) entry which is preliminary data.</text>
</comment>
<evidence type="ECO:0000313" key="2">
    <source>
        <dbReference type="Proteomes" id="UP001607302"/>
    </source>
</evidence>
<sequence>MSDGFCVGPSILHLARYAGPYDGRDRIDFPVINELEYHGILFARSHTTFQNGAGTFSDVTPEADHPSWTNFMVDTFDNLDTAHTYFLRLRGELVISR</sequence>
<organism evidence="1 2">
    <name type="scientific">Vespula squamosa</name>
    <name type="common">Southern yellow jacket</name>
    <name type="synonym">Wasp</name>
    <dbReference type="NCBI Taxonomy" id="30214"/>
    <lineage>
        <taxon>Eukaryota</taxon>
        <taxon>Metazoa</taxon>
        <taxon>Ecdysozoa</taxon>
        <taxon>Arthropoda</taxon>
        <taxon>Hexapoda</taxon>
        <taxon>Insecta</taxon>
        <taxon>Pterygota</taxon>
        <taxon>Neoptera</taxon>
        <taxon>Endopterygota</taxon>
        <taxon>Hymenoptera</taxon>
        <taxon>Apocrita</taxon>
        <taxon>Aculeata</taxon>
        <taxon>Vespoidea</taxon>
        <taxon>Vespidae</taxon>
        <taxon>Vespinae</taxon>
        <taxon>Vespula</taxon>
    </lineage>
</organism>
<proteinExistence type="predicted"/>
<dbReference type="EMBL" id="JAUDFV010000154">
    <property type="protein sequence ID" value="KAL2716709.1"/>
    <property type="molecule type" value="Genomic_DNA"/>
</dbReference>
<accession>A0ABD2A7X3</accession>
<evidence type="ECO:0000313" key="1">
    <source>
        <dbReference type="EMBL" id="KAL2716709.1"/>
    </source>
</evidence>
<reference evidence="1 2" key="1">
    <citation type="journal article" date="2024" name="Ann. Entomol. Soc. Am.">
        <title>Genomic analyses of the southern and eastern yellowjacket wasps (Hymenoptera: Vespidae) reveal evolutionary signatures of social life.</title>
        <authorList>
            <person name="Catto M.A."/>
            <person name="Caine P.B."/>
            <person name="Orr S.E."/>
            <person name="Hunt B.G."/>
            <person name="Goodisman M.A.D."/>
        </authorList>
    </citation>
    <scope>NUCLEOTIDE SEQUENCE [LARGE SCALE GENOMIC DNA]</scope>
    <source>
        <strain evidence="1">233</strain>
        <tissue evidence="1">Head and thorax</tissue>
    </source>
</reference>
<protein>
    <submittedName>
        <fullName evidence="1">Uncharacterized protein</fullName>
    </submittedName>
</protein>
<name>A0ABD2A7X3_VESSQ</name>
<gene>
    <name evidence="1" type="ORF">V1478_014385</name>
</gene>
<dbReference type="AlphaFoldDB" id="A0ABD2A7X3"/>
<keyword evidence="2" id="KW-1185">Reference proteome</keyword>